<dbReference type="PANTHER" id="PTHR43755">
    <property type="match status" value="1"/>
</dbReference>
<reference evidence="2 3" key="1">
    <citation type="submission" date="2020-05" db="EMBL/GenBank/DDBJ databases">
        <title>Draft genome sequence of Desulfovibrio sp. strain HN2T.</title>
        <authorList>
            <person name="Ueno A."/>
            <person name="Tamazawa S."/>
            <person name="Tamamura S."/>
            <person name="Murakami T."/>
            <person name="Kiyama T."/>
            <person name="Inomata H."/>
            <person name="Amano Y."/>
            <person name="Miyakawa K."/>
            <person name="Tamaki H."/>
            <person name="Naganuma T."/>
            <person name="Kaneko K."/>
        </authorList>
    </citation>
    <scope>NUCLEOTIDE SEQUENCE [LARGE SCALE GENOMIC DNA]</scope>
    <source>
        <strain evidence="2 3">HN2</strain>
    </source>
</reference>
<name>A0A7J0BJ35_9BACT</name>
<sequence>MKKLLILGSGSGGTMVAAKMRKLLAESEWDITIIDRDPIHHYQPGWLFVPFGIYTMKDCVKPKSDFIPKGVNFVLDTIVNIDPAAKVVTTKQGKYEYDYMVISTGCRIMPDEIEGMSDGWRKNIFDFYTPDGAQALCPQMHNFKKGRMVFNIAEMPIKCPVAPLEFVYMADWFFTKMGVRKDIEIELVTPLTGAFTKAVAAEVLGKLCDEKNIKVVPNFVLDSVDAENKVISDVMGNELDYDMLVSIPPNFGQQVIEDSGLGDAMMYIPTDNATLKAEQMENVYVLGDTTNVPTSKAGSVAHFECDIVCANLFAEIEGHEPHHHFDGHSNCFIVTGFDKASLIDFNYTVEPLPGKFPLPGVGPFDLLGESRMNYYGKLMFRWIYFNLMMKGHELPFEPDMYMAGKLDVRKAKKD</sequence>
<evidence type="ECO:0000313" key="2">
    <source>
        <dbReference type="EMBL" id="GFM33155.1"/>
    </source>
</evidence>
<dbReference type="InterPro" id="IPR052541">
    <property type="entry name" value="SQRD"/>
</dbReference>
<evidence type="ECO:0000313" key="3">
    <source>
        <dbReference type="Proteomes" id="UP000503840"/>
    </source>
</evidence>
<accession>A0A7J0BJ35</accession>
<dbReference type="InterPro" id="IPR023753">
    <property type="entry name" value="FAD/NAD-binding_dom"/>
</dbReference>
<organism evidence="2 3">
    <name type="scientific">Desulfovibrio subterraneus</name>
    <dbReference type="NCBI Taxonomy" id="2718620"/>
    <lineage>
        <taxon>Bacteria</taxon>
        <taxon>Pseudomonadati</taxon>
        <taxon>Thermodesulfobacteriota</taxon>
        <taxon>Desulfovibrionia</taxon>
        <taxon>Desulfovibrionales</taxon>
        <taxon>Desulfovibrionaceae</taxon>
        <taxon>Desulfovibrio</taxon>
    </lineage>
</organism>
<dbReference type="Gene3D" id="3.50.50.60">
    <property type="entry name" value="FAD/NAD(P)-binding domain"/>
    <property type="match status" value="2"/>
</dbReference>
<dbReference type="InterPro" id="IPR036188">
    <property type="entry name" value="FAD/NAD-bd_sf"/>
</dbReference>
<dbReference type="GO" id="GO:0016491">
    <property type="term" value="F:oxidoreductase activity"/>
    <property type="evidence" value="ECO:0007669"/>
    <property type="project" value="InterPro"/>
</dbReference>
<protein>
    <submittedName>
        <fullName evidence="2">Oxidoreductase</fullName>
    </submittedName>
</protein>
<dbReference type="Pfam" id="PF07992">
    <property type="entry name" value="Pyr_redox_2"/>
    <property type="match status" value="1"/>
</dbReference>
<proteinExistence type="predicted"/>
<dbReference type="SUPFAM" id="SSF51905">
    <property type="entry name" value="FAD/NAD(P)-binding domain"/>
    <property type="match status" value="2"/>
</dbReference>
<comment type="caution">
    <text evidence="2">The sequence shown here is derived from an EMBL/GenBank/DDBJ whole genome shotgun (WGS) entry which is preliminary data.</text>
</comment>
<dbReference type="PROSITE" id="PS00028">
    <property type="entry name" value="ZINC_FINGER_C2H2_1"/>
    <property type="match status" value="1"/>
</dbReference>
<evidence type="ECO:0000259" key="1">
    <source>
        <dbReference type="PROSITE" id="PS00028"/>
    </source>
</evidence>
<dbReference type="InterPro" id="IPR013087">
    <property type="entry name" value="Znf_C2H2_type"/>
</dbReference>
<gene>
    <name evidence="2" type="ORF">DSM101010T_15200</name>
</gene>
<dbReference type="AlphaFoldDB" id="A0A7J0BJ35"/>
<keyword evidence="3" id="KW-1185">Reference proteome</keyword>
<feature type="domain" description="C2H2-type" evidence="1">
    <location>
        <begin position="305"/>
        <end position="328"/>
    </location>
</feature>
<dbReference type="EMBL" id="BLVO01000013">
    <property type="protein sequence ID" value="GFM33155.1"/>
    <property type="molecule type" value="Genomic_DNA"/>
</dbReference>
<dbReference type="RefSeq" id="WP_174404838.1">
    <property type="nucleotide sequence ID" value="NZ_BLVO01000013.1"/>
</dbReference>
<dbReference type="PANTHER" id="PTHR43755:SF1">
    <property type="entry name" value="FAD-DEPENDENT PYRIDINE NUCLEOTIDE-DISULPHIDE OXIDOREDUCTASE"/>
    <property type="match status" value="1"/>
</dbReference>
<dbReference type="Proteomes" id="UP000503840">
    <property type="component" value="Unassembled WGS sequence"/>
</dbReference>